<keyword evidence="3" id="KW-0687">Ribonucleoprotein</keyword>
<evidence type="ECO:0000313" key="6">
    <source>
        <dbReference type="EMBL" id="OCH94854.1"/>
    </source>
</evidence>
<dbReference type="InterPro" id="IPR036919">
    <property type="entry name" value="Ribo_uL30_ferredoxin-like_sf"/>
</dbReference>
<evidence type="ECO:0000256" key="4">
    <source>
        <dbReference type="ARBA" id="ARBA00035281"/>
    </source>
</evidence>
<evidence type="ECO:0000256" key="3">
    <source>
        <dbReference type="ARBA" id="ARBA00023274"/>
    </source>
</evidence>
<accession>A0A8E2DS69</accession>
<dbReference type="AlphaFoldDB" id="A0A8E2DS69"/>
<feature type="domain" description="Large ribosomal subunit protein uL30-like ferredoxin-like fold" evidence="5">
    <location>
        <begin position="47"/>
        <end position="97"/>
    </location>
</feature>
<proteinExistence type="inferred from homology"/>
<dbReference type="SUPFAM" id="SSF55129">
    <property type="entry name" value="Ribosomal protein L30p/L7e"/>
    <property type="match status" value="1"/>
</dbReference>
<evidence type="ECO:0000313" key="7">
    <source>
        <dbReference type="Proteomes" id="UP000250043"/>
    </source>
</evidence>
<protein>
    <recommendedName>
        <fullName evidence="4">Large ribosomal subunit protein uL30m</fullName>
    </recommendedName>
</protein>
<evidence type="ECO:0000259" key="5">
    <source>
        <dbReference type="Pfam" id="PF00327"/>
    </source>
</evidence>
<reference evidence="6 7" key="1">
    <citation type="submission" date="2016-07" db="EMBL/GenBank/DDBJ databases">
        <title>Draft genome of the white-rot fungus Obba rivulosa 3A-2.</title>
        <authorList>
            <consortium name="DOE Joint Genome Institute"/>
            <person name="Miettinen O."/>
            <person name="Riley R."/>
            <person name="Acob R."/>
            <person name="Barry K."/>
            <person name="Cullen D."/>
            <person name="De Vries R."/>
            <person name="Hainaut M."/>
            <person name="Hatakka A."/>
            <person name="Henrissat B."/>
            <person name="Hilden K."/>
            <person name="Kuo R."/>
            <person name="Labutti K."/>
            <person name="Lipzen A."/>
            <person name="Makela M.R."/>
            <person name="Sandor L."/>
            <person name="Spatafora J.W."/>
            <person name="Grigoriev I.V."/>
            <person name="Hibbett D.S."/>
        </authorList>
    </citation>
    <scope>NUCLEOTIDE SEQUENCE [LARGE SCALE GENOMIC DNA]</scope>
    <source>
        <strain evidence="6 7">3A-2</strain>
    </source>
</reference>
<organism evidence="6 7">
    <name type="scientific">Obba rivulosa</name>
    <dbReference type="NCBI Taxonomy" id="1052685"/>
    <lineage>
        <taxon>Eukaryota</taxon>
        <taxon>Fungi</taxon>
        <taxon>Dikarya</taxon>
        <taxon>Basidiomycota</taxon>
        <taxon>Agaricomycotina</taxon>
        <taxon>Agaricomycetes</taxon>
        <taxon>Polyporales</taxon>
        <taxon>Gelatoporiaceae</taxon>
        <taxon>Obba</taxon>
    </lineage>
</organism>
<keyword evidence="2" id="KW-0689">Ribosomal protein</keyword>
<dbReference type="GO" id="GO:0006412">
    <property type="term" value="P:translation"/>
    <property type="evidence" value="ECO:0007669"/>
    <property type="project" value="InterPro"/>
</dbReference>
<gene>
    <name evidence="6" type="ORF">OBBRIDRAFT_768819</name>
</gene>
<dbReference type="Pfam" id="PF00327">
    <property type="entry name" value="Ribosomal_L30"/>
    <property type="match status" value="1"/>
</dbReference>
<dbReference type="InterPro" id="IPR005996">
    <property type="entry name" value="Ribosomal_uL30_bac-type"/>
</dbReference>
<dbReference type="InterPro" id="IPR016082">
    <property type="entry name" value="Ribosomal_uL30_ferredoxin-like"/>
</dbReference>
<evidence type="ECO:0000256" key="1">
    <source>
        <dbReference type="ARBA" id="ARBA00007594"/>
    </source>
</evidence>
<name>A0A8E2DS69_9APHY</name>
<dbReference type="GO" id="GO:0003735">
    <property type="term" value="F:structural constituent of ribosome"/>
    <property type="evidence" value="ECO:0007669"/>
    <property type="project" value="InterPro"/>
</dbReference>
<dbReference type="EMBL" id="KV722340">
    <property type="protein sequence ID" value="OCH94854.1"/>
    <property type="molecule type" value="Genomic_DNA"/>
</dbReference>
<dbReference type="OrthoDB" id="509901at2759"/>
<comment type="similarity">
    <text evidence="1">Belongs to the universal ribosomal protein uL30 family.</text>
</comment>
<keyword evidence="7" id="KW-1185">Reference proteome</keyword>
<dbReference type="Gene3D" id="3.30.1390.20">
    <property type="entry name" value="Ribosomal protein L30, ferredoxin-like fold domain"/>
    <property type="match status" value="1"/>
</dbReference>
<dbReference type="Proteomes" id="UP000250043">
    <property type="component" value="Unassembled WGS sequence"/>
</dbReference>
<dbReference type="GO" id="GO:0015934">
    <property type="term" value="C:large ribosomal subunit"/>
    <property type="evidence" value="ECO:0007669"/>
    <property type="project" value="InterPro"/>
</dbReference>
<dbReference type="GO" id="GO:0005739">
    <property type="term" value="C:mitochondrion"/>
    <property type="evidence" value="ECO:0007669"/>
    <property type="project" value="TreeGrafter"/>
</dbReference>
<dbReference type="PANTHER" id="PTHR15892">
    <property type="entry name" value="MITOCHONDRIAL RIBOSOMAL PROTEIN L30"/>
    <property type="match status" value="1"/>
</dbReference>
<evidence type="ECO:0000256" key="2">
    <source>
        <dbReference type="ARBA" id="ARBA00022980"/>
    </source>
</evidence>
<sequence length="134" mass="14672">MLPTSLSSRPCSLLARRNTLNAFRSLATAAPAQKAAASSRPEPNTHFRITLRRSAISLAENIKGTLASLGIHRRLQTVYHPFSPEVAGKILTVKELVAVENVPASAVRTKTEQRRERRATRGYAVVGSRLQSEL</sequence>
<dbReference type="PANTHER" id="PTHR15892:SF2">
    <property type="entry name" value="LARGE RIBOSOMAL SUBUNIT PROTEIN UL30M"/>
    <property type="match status" value="1"/>
</dbReference>